<evidence type="ECO:0000256" key="8">
    <source>
        <dbReference type="RuleBase" id="RU003830"/>
    </source>
</evidence>
<dbReference type="PIRSF" id="PIRSF002134">
    <property type="entry name" value="Ribosomal_S13"/>
    <property type="match status" value="1"/>
</dbReference>
<dbReference type="GO" id="GO:0015935">
    <property type="term" value="C:small ribosomal subunit"/>
    <property type="evidence" value="ECO:0007669"/>
    <property type="project" value="TreeGrafter"/>
</dbReference>
<dbReference type="PROSITE" id="PS00646">
    <property type="entry name" value="RIBOSOMAL_S13_1"/>
    <property type="match status" value="1"/>
</dbReference>
<evidence type="ECO:0000256" key="3">
    <source>
        <dbReference type="ARBA" id="ARBA00022884"/>
    </source>
</evidence>
<dbReference type="SUPFAM" id="SSF46946">
    <property type="entry name" value="S13-like H2TH domain"/>
    <property type="match status" value="1"/>
</dbReference>
<dbReference type="GO" id="GO:0003735">
    <property type="term" value="F:structural constituent of ribosome"/>
    <property type="evidence" value="ECO:0007669"/>
    <property type="project" value="InterPro"/>
</dbReference>
<dbReference type="HAMAP" id="MF_01315">
    <property type="entry name" value="Ribosomal_uS13"/>
    <property type="match status" value="1"/>
</dbReference>
<reference evidence="10" key="1">
    <citation type="journal article" date="2020" name="mSystems">
        <title>Genome- and Community-Level Interaction Insights into Carbon Utilization and Element Cycling Functions of Hydrothermarchaeota in Hydrothermal Sediment.</title>
        <authorList>
            <person name="Zhou Z."/>
            <person name="Liu Y."/>
            <person name="Xu W."/>
            <person name="Pan J."/>
            <person name="Luo Z.H."/>
            <person name="Li M."/>
        </authorList>
    </citation>
    <scope>NUCLEOTIDE SEQUENCE [LARGE SCALE GENOMIC DNA]</scope>
    <source>
        <strain evidence="9">SpSt-638</strain>
        <strain evidence="10">SpSt-648</strain>
    </source>
</reference>
<comment type="similarity">
    <text evidence="1 7 8">Belongs to the universal ribosomal protein uS13 family.</text>
</comment>
<dbReference type="PANTHER" id="PTHR10871">
    <property type="entry name" value="30S RIBOSOMAL PROTEIN S13/40S RIBOSOMAL PROTEIN S18"/>
    <property type="match status" value="1"/>
</dbReference>
<evidence type="ECO:0000313" key="10">
    <source>
        <dbReference type="EMBL" id="HGQ73908.1"/>
    </source>
</evidence>
<dbReference type="GO" id="GO:0006412">
    <property type="term" value="P:translation"/>
    <property type="evidence" value="ECO:0007669"/>
    <property type="project" value="UniProtKB-UniRule"/>
</dbReference>
<dbReference type="GO" id="GO:0019843">
    <property type="term" value="F:rRNA binding"/>
    <property type="evidence" value="ECO:0007669"/>
    <property type="project" value="UniProtKB-UniRule"/>
</dbReference>
<dbReference type="FunFam" id="4.10.910.10:FF:000002">
    <property type="entry name" value="40S ribosomal protein S18"/>
    <property type="match status" value="1"/>
</dbReference>
<dbReference type="PANTHER" id="PTHR10871:SF3">
    <property type="entry name" value="SMALL RIBOSOMAL SUBUNIT PROTEIN US13"/>
    <property type="match status" value="1"/>
</dbReference>
<organism evidence="10">
    <name type="scientific">Staphylothermus marinus</name>
    <dbReference type="NCBI Taxonomy" id="2280"/>
    <lineage>
        <taxon>Archaea</taxon>
        <taxon>Thermoproteota</taxon>
        <taxon>Thermoprotei</taxon>
        <taxon>Desulfurococcales</taxon>
        <taxon>Desulfurococcaceae</taxon>
        <taxon>Staphylothermus</taxon>
    </lineage>
</organism>
<sequence>MFRVFRGDVLSSRSFKYIVRVAATDINGELSTLYGLAEIKGIGVNFANAICRVLNIDPNMKIGYLTEEEISRVEDVIKNPGKYGIPHWLFNRRKDFETGENMHLVGSDLIYYVKQDIEREKKIRSWRGYRHALGLKVRGQRTRTTGRTGATVGVRKKKQPGGK</sequence>
<comment type="function">
    <text evidence="7">Located at the top of the head of the 30S subunit, it contacts several helices of the 16S rRNA. In the 70S ribosome it contacts the 23S rRNA (bridge B1a) and protein L5 of the 50S subunit (bridge B1b), connecting the 2 subunits; these bridges are implicated in subunit movement.</text>
</comment>
<name>A0A7C4NP30_STAMA</name>
<dbReference type="NCBIfam" id="NF003140">
    <property type="entry name" value="PRK04053.1"/>
    <property type="match status" value="1"/>
</dbReference>
<dbReference type="InterPro" id="IPR018269">
    <property type="entry name" value="Ribosomal_uS13_CS"/>
</dbReference>
<dbReference type="FunFam" id="1.10.8.50:FF:000001">
    <property type="entry name" value="30S ribosomal protein S13"/>
    <property type="match status" value="1"/>
</dbReference>
<dbReference type="EMBL" id="DTBP01000015">
    <property type="protein sequence ID" value="HGQ73908.1"/>
    <property type="molecule type" value="Genomic_DNA"/>
</dbReference>
<dbReference type="Gene3D" id="1.10.8.50">
    <property type="match status" value="1"/>
</dbReference>
<dbReference type="InterPro" id="IPR001892">
    <property type="entry name" value="Ribosomal_uS13"/>
</dbReference>
<comment type="subunit">
    <text evidence="6 7">Part of the 30S ribosomal subunit. Forms a loose heterodimer with protein S19. Forms two bridges to the 50S subunit in the 70S ribosome.</text>
</comment>
<keyword evidence="3 7" id="KW-0694">RNA-binding</keyword>
<dbReference type="InterPro" id="IPR027437">
    <property type="entry name" value="Rbsml_uS13_C"/>
</dbReference>
<keyword evidence="2 7" id="KW-0699">rRNA-binding</keyword>
<keyword evidence="5 7" id="KW-0687">Ribonucleoprotein</keyword>
<protein>
    <recommendedName>
        <fullName evidence="7">Small ribosomal subunit protein uS13</fullName>
    </recommendedName>
</protein>
<dbReference type="InterPro" id="IPR019977">
    <property type="entry name" value="Ribosomal_uS13_archaeal"/>
</dbReference>
<dbReference type="NCBIfam" id="TIGR03629">
    <property type="entry name" value="uS13_arch"/>
    <property type="match status" value="1"/>
</dbReference>
<comment type="caution">
    <text evidence="10">The sequence shown here is derived from an EMBL/GenBank/DDBJ whole genome shotgun (WGS) entry which is preliminary data.</text>
</comment>
<evidence type="ECO:0000256" key="1">
    <source>
        <dbReference type="ARBA" id="ARBA00008080"/>
    </source>
</evidence>
<dbReference type="AlphaFoldDB" id="A0A7C4NP30"/>
<evidence type="ECO:0000313" key="9">
    <source>
        <dbReference type="EMBL" id="HGQ59613.1"/>
    </source>
</evidence>
<dbReference type="PROSITE" id="PS50159">
    <property type="entry name" value="RIBOSOMAL_S13_2"/>
    <property type="match status" value="1"/>
</dbReference>
<evidence type="ECO:0000256" key="7">
    <source>
        <dbReference type="HAMAP-Rule" id="MF_01315"/>
    </source>
</evidence>
<dbReference type="GO" id="GO:0005829">
    <property type="term" value="C:cytosol"/>
    <property type="evidence" value="ECO:0007669"/>
    <property type="project" value="TreeGrafter"/>
</dbReference>
<dbReference type="Gene3D" id="4.10.910.10">
    <property type="entry name" value="30s ribosomal protein s13, domain 2"/>
    <property type="match status" value="1"/>
</dbReference>
<proteinExistence type="inferred from homology"/>
<evidence type="ECO:0000256" key="2">
    <source>
        <dbReference type="ARBA" id="ARBA00022730"/>
    </source>
</evidence>
<dbReference type="InterPro" id="IPR010979">
    <property type="entry name" value="Ribosomal_uS13-like_H2TH"/>
</dbReference>
<gene>
    <name evidence="7" type="primary">rps13</name>
    <name evidence="9" type="ORF">ENU09_02735</name>
    <name evidence="10" type="ORF">ENU20_02380</name>
</gene>
<evidence type="ECO:0000256" key="5">
    <source>
        <dbReference type="ARBA" id="ARBA00023274"/>
    </source>
</evidence>
<dbReference type="Pfam" id="PF00416">
    <property type="entry name" value="Ribosomal_S13"/>
    <property type="match status" value="1"/>
</dbReference>
<dbReference type="EMBL" id="DTBE01000071">
    <property type="protein sequence ID" value="HGQ59613.1"/>
    <property type="molecule type" value="Genomic_DNA"/>
</dbReference>
<evidence type="ECO:0000256" key="6">
    <source>
        <dbReference type="ARBA" id="ARBA00063089"/>
    </source>
</evidence>
<keyword evidence="4 7" id="KW-0689">Ribosomal protein</keyword>
<evidence type="ECO:0000256" key="4">
    <source>
        <dbReference type="ARBA" id="ARBA00022980"/>
    </source>
</evidence>
<accession>A0A7C4NP30</accession>